<sequence length="172" mass="19614">MEFLAEPPMTLTAPDELMAEYLDFYRDTVLRKLDGLSDEELRRSRVPSGWAPLEVLKHLAHVEMRWLQWGFSGETVSEPWGDMECRGGRWRVGPEETFDELGAFFREQCERSRAVVAGASWEDRAATLGGEVLPEDERPALGWILFHLLQEYARHVGHLDIARELADGSVGE</sequence>
<dbReference type="Proteomes" id="UP000325598">
    <property type="component" value="Unassembled WGS sequence"/>
</dbReference>
<dbReference type="InterPro" id="IPR007061">
    <property type="entry name" value="MST-like"/>
</dbReference>
<dbReference type="InterPro" id="IPR034660">
    <property type="entry name" value="DinB/YfiT-like"/>
</dbReference>
<dbReference type="GeneID" id="96755798"/>
<dbReference type="Pfam" id="PF04978">
    <property type="entry name" value="MST"/>
    <property type="match status" value="1"/>
</dbReference>
<dbReference type="Gene3D" id="1.20.120.450">
    <property type="entry name" value="dinb family like domain"/>
    <property type="match status" value="1"/>
</dbReference>
<keyword evidence="2" id="KW-1185">Reference proteome</keyword>
<proteinExistence type="predicted"/>
<dbReference type="SUPFAM" id="SSF109854">
    <property type="entry name" value="DinB/YfiT-like putative metalloenzymes"/>
    <property type="match status" value="1"/>
</dbReference>
<dbReference type="AlphaFoldDB" id="A0A5J4L6P6"/>
<organism evidence="1 2">
    <name type="scientific">Streptomyces angustmyceticus</name>
    <dbReference type="NCBI Taxonomy" id="285578"/>
    <lineage>
        <taxon>Bacteria</taxon>
        <taxon>Bacillati</taxon>
        <taxon>Actinomycetota</taxon>
        <taxon>Actinomycetes</taxon>
        <taxon>Kitasatosporales</taxon>
        <taxon>Streptomycetaceae</taxon>
        <taxon>Streptomyces</taxon>
    </lineage>
</organism>
<reference evidence="1 2" key="1">
    <citation type="submission" date="2019-10" db="EMBL/GenBank/DDBJ databases">
        <title>Whole genome shotgun sequence of Streptomyces angustmyceticus NBRC 3934.</title>
        <authorList>
            <person name="Hosoyama A."/>
            <person name="Ichikawa N."/>
            <person name="Kimura A."/>
            <person name="Kitahashi Y."/>
            <person name="Komaki H."/>
            <person name="Uohara A."/>
        </authorList>
    </citation>
    <scope>NUCLEOTIDE SEQUENCE [LARGE SCALE GENOMIC DNA]</scope>
    <source>
        <strain evidence="1 2">NBRC 3934</strain>
    </source>
</reference>
<dbReference type="EMBL" id="BLAG01000007">
    <property type="protein sequence ID" value="GES29823.1"/>
    <property type="molecule type" value="Genomic_DNA"/>
</dbReference>
<evidence type="ECO:0000313" key="1">
    <source>
        <dbReference type="EMBL" id="GES29823.1"/>
    </source>
</evidence>
<gene>
    <name evidence="1" type="ORF">San01_23100</name>
</gene>
<name>A0A5J4L6P6_9ACTN</name>
<protein>
    <recommendedName>
        <fullName evidence="3">Mini-circle protein</fullName>
    </recommendedName>
</protein>
<evidence type="ECO:0000313" key="2">
    <source>
        <dbReference type="Proteomes" id="UP000325598"/>
    </source>
</evidence>
<accession>A0A5J4L6P6</accession>
<dbReference type="RefSeq" id="WP_223660291.1">
    <property type="nucleotide sequence ID" value="NZ_BLAG01000007.1"/>
</dbReference>
<evidence type="ECO:0008006" key="3">
    <source>
        <dbReference type="Google" id="ProtNLM"/>
    </source>
</evidence>
<comment type="caution">
    <text evidence="1">The sequence shown here is derived from an EMBL/GenBank/DDBJ whole genome shotgun (WGS) entry which is preliminary data.</text>
</comment>